<evidence type="ECO:0000256" key="1">
    <source>
        <dbReference type="SAM" id="MobiDB-lite"/>
    </source>
</evidence>
<sequence length="327" mass="35934">MQWHTILPNAVVEILVIRNKVNTIRVKADYSPQNFAKVPTPTEKSVQCLTQSKRVNGKPWVVKQNYFAKYKALLKSLCIYIFARPTPPLRHPTQLEPPLGHHHSDTTTQTPPLRHRHSDTTTLASPSLVYPSPSHPLLAKMKASVAITVLSFLSAASALPISKVTAGIGPQHTERAVLPPFLPKTRPHEKTSTTSSAQLQNTEVYKPSSPYDTRPPKVVIQIIDGVEVKQCESFSATGYVPLVSLVATSSVPAPNPRKRSTTGARVWDTSGAAMASYARLGQRSIGPGLTVRRMFSLTTDMMTKRRRGMALPRDHVAGVPRPKPLLI</sequence>
<evidence type="ECO:0000313" key="2">
    <source>
        <dbReference type="EMBL" id="ORY19166.1"/>
    </source>
</evidence>
<organism evidence="2 3">
    <name type="scientific">Clohesyomyces aquaticus</name>
    <dbReference type="NCBI Taxonomy" id="1231657"/>
    <lineage>
        <taxon>Eukaryota</taxon>
        <taxon>Fungi</taxon>
        <taxon>Dikarya</taxon>
        <taxon>Ascomycota</taxon>
        <taxon>Pezizomycotina</taxon>
        <taxon>Dothideomycetes</taxon>
        <taxon>Pleosporomycetidae</taxon>
        <taxon>Pleosporales</taxon>
        <taxon>Lindgomycetaceae</taxon>
        <taxon>Clohesyomyces</taxon>
    </lineage>
</organism>
<keyword evidence="3" id="KW-1185">Reference proteome</keyword>
<protein>
    <submittedName>
        <fullName evidence="2">Uncharacterized protein</fullName>
    </submittedName>
</protein>
<dbReference type="Proteomes" id="UP000193144">
    <property type="component" value="Unassembled WGS sequence"/>
</dbReference>
<dbReference type="EMBL" id="MCFA01000003">
    <property type="protein sequence ID" value="ORY19166.1"/>
    <property type="molecule type" value="Genomic_DNA"/>
</dbReference>
<gene>
    <name evidence="2" type="ORF">BCR34DRAFT_582355</name>
</gene>
<accession>A0A1Y2A9H4</accession>
<name>A0A1Y2A9H4_9PLEO</name>
<reference evidence="2 3" key="1">
    <citation type="submission" date="2016-07" db="EMBL/GenBank/DDBJ databases">
        <title>Pervasive Adenine N6-methylation of Active Genes in Fungi.</title>
        <authorList>
            <consortium name="DOE Joint Genome Institute"/>
            <person name="Mondo S.J."/>
            <person name="Dannebaum R.O."/>
            <person name="Kuo R.C."/>
            <person name="Labutti K."/>
            <person name="Haridas S."/>
            <person name="Kuo A."/>
            <person name="Salamov A."/>
            <person name="Ahrendt S.R."/>
            <person name="Lipzen A."/>
            <person name="Sullivan W."/>
            <person name="Andreopoulos W.B."/>
            <person name="Clum A."/>
            <person name="Lindquist E."/>
            <person name="Daum C."/>
            <person name="Ramamoorthy G.K."/>
            <person name="Gryganskyi A."/>
            <person name="Culley D."/>
            <person name="Magnuson J.K."/>
            <person name="James T.Y."/>
            <person name="O'Malley M.A."/>
            <person name="Stajich J.E."/>
            <person name="Spatafora J.W."/>
            <person name="Visel A."/>
            <person name="Grigoriev I.V."/>
        </authorList>
    </citation>
    <scope>NUCLEOTIDE SEQUENCE [LARGE SCALE GENOMIC DNA]</scope>
    <source>
        <strain evidence="2 3">CBS 115471</strain>
    </source>
</reference>
<feature type="region of interest" description="Disordered" evidence="1">
    <location>
        <begin position="91"/>
        <end position="127"/>
    </location>
</feature>
<dbReference type="AlphaFoldDB" id="A0A1Y2A9H4"/>
<comment type="caution">
    <text evidence="2">The sequence shown here is derived from an EMBL/GenBank/DDBJ whole genome shotgun (WGS) entry which is preliminary data.</text>
</comment>
<feature type="compositionally biased region" description="Polar residues" evidence="1">
    <location>
        <begin position="192"/>
        <end position="203"/>
    </location>
</feature>
<evidence type="ECO:0000313" key="3">
    <source>
        <dbReference type="Proteomes" id="UP000193144"/>
    </source>
</evidence>
<feature type="region of interest" description="Disordered" evidence="1">
    <location>
        <begin position="181"/>
        <end position="210"/>
    </location>
</feature>
<proteinExistence type="predicted"/>